<feature type="domain" description="RNA 3'-terminal phosphate cyclase" evidence="7">
    <location>
        <begin position="12"/>
        <end position="336"/>
    </location>
</feature>
<dbReference type="GO" id="GO:0006396">
    <property type="term" value="P:RNA processing"/>
    <property type="evidence" value="ECO:0007669"/>
    <property type="project" value="InterPro"/>
</dbReference>
<sequence length="359" mass="39158">MAKVMDIDGSVLEGGGQILRMALCFSILCKKPIRVFNIRAGRKKPGLMAQHMKGIELLRAICNAQVQGLELGSMEVQFHPGDIGQGKFVAHVQTAGSVSLLLQAALPVAIFGSGAITLDLKGGTNVDMAPQVDFMTEIFRPNMEKFGATFDFDLFRRGYFPKGGGHCVAHIKPVRSLKPVTLVDFGAINRCFGWSFVAGAVPMRVAKDLADGAKNMLKRIYRDEIDIEEYRESVDMAPDNCSGIILGIQTTTGVVMGGAALGNRNKDAFRTGEEAANVIKTAYKLRACVDRHVQDMMIVLMALADGRSRIKTEPLTLHTQTAIHVAELMTMTRFTVTEHENEGVIIECDGIGYQNHSVQ</sequence>
<dbReference type="Pfam" id="PF05189">
    <property type="entry name" value="RTC_insert"/>
    <property type="match status" value="1"/>
</dbReference>
<evidence type="ECO:0000313" key="9">
    <source>
        <dbReference type="EnsemblMetazoa" id="AAEL009623-PA"/>
    </source>
</evidence>
<gene>
    <name evidence="9" type="primary">5572189</name>
</gene>
<dbReference type="PANTHER" id="PTHR11096:SF0">
    <property type="entry name" value="RNA 3'-TERMINAL PHOSPHATE CYCLASE"/>
    <property type="match status" value="1"/>
</dbReference>
<name>A0A1S4FMV1_AEDAE</name>
<keyword evidence="5" id="KW-0547">Nucleotide-binding</keyword>
<evidence type="ECO:0000256" key="3">
    <source>
        <dbReference type="ARBA" id="ARBA00021428"/>
    </source>
</evidence>
<dbReference type="InterPro" id="IPR013792">
    <property type="entry name" value="RNA3'P_cycl/enolpyr_Trfase_a/b"/>
</dbReference>
<keyword evidence="10" id="KW-1185">Reference proteome</keyword>
<feature type="domain" description="RNA 3'-terminal phosphate cyclase insert" evidence="8">
    <location>
        <begin position="183"/>
        <end position="277"/>
    </location>
</feature>
<dbReference type="EC" id="6.5.1.4" evidence="2"/>
<evidence type="ECO:0000259" key="8">
    <source>
        <dbReference type="Pfam" id="PF05189"/>
    </source>
</evidence>
<dbReference type="Gene3D" id="3.30.360.20">
    <property type="entry name" value="RNA 3'-terminal phosphate cyclase, insert domain"/>
    <property type="match status" value="1"/>
</dbReference>
<evidence type="ECO:0000256" key="1">
    <source>
        <dbReference type="ARBA" id="ARBA00009206"/>
    </source>
</evidence>
<dbReference type="GO" id="GO:0000166">
    <property type="term" value="F:nucleotide binding"/>
    <property type="evidence" value="ECO:0007669"/>
    <property type="project" value="UniProtKB-KW"/>
</dbReference>
<evidence type="ECO:0000313" key="10">
    <source>
        <dbReference type="Proteomes" id="UP000008820"/>
    </source>
</evidence>
<dbReference type="VEuPathDB" id="VectorBase:AAEL009623"/>
<dbReference type="InterPro" id="IPR036553">
    <property type="entry name" value="RPTC_insert"/>
</dbReference>
<dbReference type="SUPFAM" id="SSF52913">
    <property type="entry name" value="RNA 3'-terminal phosphate cyclase, RPTC, insert domain"/>
    <property type="match status" value="1"/>
</dbReference>
<reference evidence="9" key="2">
    <citation type="submission" date="2020-05" db="UniProtKB">
        <authorList>
            <consortium name="EnsemblMetazoa"/>
        </authorList>
    </citation>
    <scope>IDENTIFICATION</scope>
    <source>
        <strain evidence="9">LVP_AGWG</strain>
    </source>
</reference>
<dbReference type="InterPro" id="IPR023797">
    <property type="entry name" value="RNA3'_phos_cyclase_dom"/>
</dbReference>
<protein>
    <recommendedName>
        <fullName evidence="3">RNA 3'-terminal phosphate cyclase</fullName>
        <ecNumber evidence="2">6.5.1.4</ecNumber>
    </recommendedName>
</protein>
<dbReference type="InterPro" id="IPR017770">
    <property type="entry name" value="RNA3'_term_phos_cyc_type_1"/>
</dbReference>
<dbReference type="FunCoup" id="A0A1S4FMV1">
    <property type="interactions" value="1612"/>
</dbReference>
<comment type="catalytic activity">
    <reaction evidence="6">
        <text>a 3'-end 3'-phospho-ribonucleotide-RNA + ATP = a 3'-end 2',3'-cyclophospho-ribonucleotide-RNA + AMP + diphosphate</text>
        <dbReference type="Rhea" id="RHEA:23976"/>
        <dbReference type="Rhea" id="RHEA-COMP:10463"/>
        <dbReference type="Rhea" id="RHEA-COMP:10464"/>
        <dbReference type="ChEBI" id="CHEBI:30616"/>
        <dbReference type="ChEBI" id="CHEBI:33019"/>
        <dbReference type="ChEBI" id="CHEBI:83062"/>
        <dbReference type="ChEBI" id="CHEBI:83064"/>
        <dbReference type="ChEBI" id="CHEBI:456215"/>
        <dbReference type="EC" id="6.5.1.4"/>
    </reaction>
</comment>
<dbReference type="Gene3D" id="3.65.10.20">
    <property type="entry name" value="RNA 3'-terminal phosphate cyclase domain"/>
    <property type="match status" value="1"/>
</dbReference>
<dbReference type="EnsemblMetazoa" id="AAEL009623-RA">
    <property type="protein sequence ID" value="AAEL009623-PA"/>
    <property type="gene ID" value="AAEL009623"/>
</dbReference>
<dbReference type="NCBIfam" id="TIGR03399">
    <property type="entry name" value="RNA_3prim_cycl"/>
    <property type="match status" value="1"/>
</dbReference>
<dbReference type="SUPFAM" id="SSF55205">
    <property type="entry name" value="EPT/RTPC-like"/>
    <property type="match status" value="2"/>
</dbReference>
<evidence type="ECO:0000256" key="6">
    <source>
        <dbReference type="ARBA" id="ARBA00024481"/>
    </source>
</evidence>
<evidence type="ECO:0000256" key="4">
    <source>
        <dbReference type="ARBA" id="ARBA00022598"/>
    </source>
</evidence>
<dbReference type="GO" id="GO:0005634">
    <property type="term" value="C:nucleus"/>
    <property type="evidence" value="ECO:0007669"/>
    <property type="project" value="TreeGrafter"/>
</dbReference>
<dbReference type="AlphaFoldDB" id="A0A1S4FMV1"/>
<dbReference type="Pfam" id="PF01137">
    <property type="entry name" value="RTC"/>
    <property type="match status" value="1"/>
</dbReference>
<dbReference type="PIRSF" id="PIRSF005378">
    <property type="entry name" value="RNA3'_term_phos_cycl_euk"/>
    <property type="match status" value="1"/>
</dbReference>
<dbReference type="OrthoDB" id="25029at2759"/>
<evidence type="ECO:0000256" key="5">
    <source>
        <dbReference type="ARBA" id="ARBA00022741"/>
    </source>
</evidence>
<comment type="similarity">
    <text evidence="1">Belongs to the RNA 3'-terminal cyclase family. Type 1 subfamily.</text>
</comment>
<dbReference type="Proteomes" id="UP000008820">
    <property type="component" value="Chromosome 2"/>
</dbReference>
<reference evidence="9 10" key="1">
    <citation type="submission" date="2017-06" db="EMBL/GenBank/DDBJ databases">
        <title>Aedes aegypti genome working group (AGWG) sequencing and assembly.</title>
        <authorList>
            <consortium name="Aedes aegypti Genome Working Group (AGWG)"/>
            <person name="Matthews B.J."/>
        </authorList>
    </citation>
    <scope>NUCLEOTIDE SEQUENCE [LARGE SCALE GENOMIC DNA]</scope>
    <source>
        <strain evidence="9 10">LVP_AGWG</strain>
    </source>
</reference>
<dbReference type="GO" id="GO:0003963">
    <property type="term" value="F:RNA-3'-phosphate cyclase activity"/>
    <property type="evidence" value="ECO:0007669"/>
    <property type="project" value="UniProtKB-EC"/>
</dbReference>
<organism evidence="9 10">
    <name type="scientific">Aedes aegypti</name>
    <name type="common">Yellowfever mosquito</name>
    <name type="synonym">Culex aegypti</name>
    <dbReference type="NCBI Taxonomy" id="7159"/>
    <lineage>
        <taxon>Eukaryota</taxon>
        <taxon>Metazoa</taxon>
        <taxon>Ecdysozoa</taxon>
        <taxon>Arthropoda</taxon>
        <taxon>Hexapoda</taxon>
        <taxon>Insecta</taxon>
        <taxon>Pterygota</taxon>
        <taxon>Neoptera</taxon>
        <taxon>Endopterygota</taxon>
        <taxon>Diptera</taxon>
        <taxon>Nematocera</taxon>
        <taxon>Culicoidea</taxon>
        <taxon>Culicidae</taxon>
        <taxon>Culicinae</taxon>
        <taxon>Aedini</taxon>
        <taxon>Aedes</taxon>
        <taxon>Stegomyia</taxon>
    </lineage>
</organism>
<dbReference type="InterPro" id="IPR013791">
    <property type="entry name" value="RNA3'-term_phos_cycl_insert"/>
</dbReference>
<evidence type="ECO:0000256" key="2">
    <source>
        <dbReference type="ARBA" id="ARBA00012725"/>
    </source>
</evidence>
<keyword evidence="4" id="KW-0436">Ligase</keyword>
<dbReference type="PANTHER" id="PTHR11096">
    <property type="entry name" value="RNA 3' TERMINAL PHOSPHATE CYCLASE"/>
    <property type="match status" value="1"/>
</dbReference>
<evidence type="ECO:0000259" key="7">
    <source>
        <dbReference type="Pfam" id="PF01137"/>
    </source>
</evidence>
<dbReference type="InterPro" id="IPR037136">
    <property type="entry name" value="RNA3'_phos_cyclase_dom_sf"/>
</dbReference>
<dbReference type="InterPro" id="IPR000228">
    <property type="entry name" value="RNA3'_term_phos_cyc"/>
</dbReference>
<accession>A0A1S4FMV1</accession>
<proteinExistence type="inferred from homology"/>
<dbReference type="InParanoid" id="A0A1S4FMV1"/>